<keyword evidence="11" id="KW-1185">Reference proteome</keyword>
<dbReference type="PANTHER" id="PTHR11759">
    <property type="entry name" value="40S RIBOSOMAL PROTEIN S14/30S RIBOSOMAL PROTEIN S11"/>
    <property type="match status" value="1"/>
</dbReference>
<dbReference type="PIRSF" id="PIRSF002131">
    <property type="entry name" value="Ribosomal_S11"/>
    <property type="match status" value="1"/>
</dbReference>
<reference evidence="10 11" key="1">
    <citation type="submission" date="2016-02" db="EMBL/GenBank/DDBJ databases">
        <title>Draft genome sequence of Thermodesulfatator sp. S606.</title>
        <authorList>
            <person name="Lai Q."/>
            <person name="Cao J."/>
            <person name="Dupont S."/>
            <person name="Shao Z."/>
            <person name="Jebbar M."/>
            <person name="Alain K."/>
        </authorList>
    </citation>
    <scope>NUCLEOTIDE SEQUENCE [LARGE SCALE GENOMIC DNA]</scope>
    <source>
        <strain evidence="10 11">S606</strain>
    </source>
</reference>
<evidence type="ECO:0000256" key="7">
    <source>
        <dbReference type="ARBA" id="ARBA00058053"/>
    </source>
</evidence>
<keyword evidence="2 8" id="KW-0699">rRNA-binding</keyword>
<dbReference type="FunFam" id="3.30.420.80:FF:000001">
    <property type="entry name" value="30S ribosomal protein S11"/>
    <property type="match status" value="1"/>
</dbReference>
<dbReference type="GO" id="GO:0006412">
    <property type="term" value="P:translation"/>
    <property type="evidence" value="ECO:0007669"/>
    <property type="project" value="UniProtKB-UniRule"/>
</dbReference>
<comment type="subunit">
    <text evidence="8">Part of the 30S ribosomal subunit. Interacts with proteins S7 and S18. Binds to IF-3.</text>
</comment>
<evidence type="ECO:0000256" key="6">
    <source>
        <dbReference type="ARBA" id="ARBA00035160"/>
    </source>
</evidence>
<dbReference type="AlphaFoldDB" id="A0A177E606"/>
<dbReference type="InterPro" id="IPR018102">
    <property type="entry name" value="Ribosomal_uS11_CS"/>
</dbReference>
<accession>A0A177E606</accession>
<dbReference type="HAMAP" id="MF_01310">
    <property type="entry name" value="Ribosomal_uS11"/>
    <property type="match status" value="1"/>
</dbReference>
<dbReference type="SUPFAM" id="SSF53137">
    <property type="entry name" value="Translational machinery components"/>
    <property type="match status" value="1"/>
</dbReference>
<evidence type="ECO:0000256" key="9">
    <source>
        <dbReference type="RuleBase" id="RU003629"/>
    </source>
</evidence>
<evidence type="ECO:0000313" key="11">
    <source>
        <dbReference type="Proteomes" id="UP000076964"/>
    </source>
</evidence>
<comment type="caution">
    <text evidence="10">The sequence shown here is derived from an EMBL/GenBank/DDBJ whole genome shotgun (WGS) entry which is preliminary data.</text>
</comment>
<dbReference type="InterPro" id="IPR036967">
    <property type="entry name" value="Ribosomal_uS11_sf"/>
</dbReference>
<dbReference type="GO" id="GO:0019843">
    <property type="term" value="F:rRNA binding"/>
    <property type="evidence" value="ECO:0007669"/>
    <property type="project" value="UniProtKB-UniRule"/>
</dbReference>
<dbReference type="OrthoDB" id="9806415at2"/>
<dbReference type="GO" id="GO:0005840">
    <property type="term" value="C:ribosome"/>
    <property type="evidence" value="ECO:0007669"/>
    <property type="project" value="UniProtKB-KW"/>
</dbReference>
<comment type="function">
    <text evidence="7 8">Located on the platform of the 30S subunit, it bridges several disparate RNA helices of the 16S rRNA. Forms part of the Shine-Dalgarno cleft in the 70S ribosome.</text>
</comment>
<dbReference type="GO" id="GO:0003735">
    <property type="term" value="F:structural constituent of ribosome"/>
    <property type="evidence" value="ECO:0007669"/>
    <property type="project" value="InterPro"/>
</dbReference>
<dbReference type="RefSeq" id="WP_068542724.1">
    <property type="nucleotide sequence ID" value="NZ_LSFI01000036.1"/>
</dbReference>
<name>A0A177E606_9BACT</name>
<evidence type="ECO:0000256" key="2">
    <source>
        <dbReference type="ARBA" id="ARBA00022730"/>
    </source>
</evidence>
<dbReference type="InterPro" id="IPR019981">
    <property type="entry name" value="Ribosomal_uS11_bac-type"/>
</dbReference>
<dbReference type="GO" id="GO:1990904">
    <property type="term" value="C:ribonucleoprotein complex"/>
    <property type="evidence" value="ECO:0007669"/>
    <property type="project" value="UniProtKB-KW"/>
</dbReference>
<keyword evidence="4 8" id="KW-0689">Ribosomal protein</keyword>
<evidence type="ECO:0000256" key="1">
    <source>
        <dbReference type="ARBA" id="ARBA00006194"/>
    </source>
</evidence>
<dbReference type="EMBL" id="LSFI01000036">
    <property type="protein sequence ID" value="OAG27218.1"/>
    <property type="molecule type" value="Genomic_DNA"/>
</dbReference>
<dbReference type="NCBIfam" id="TIGR03632">
    <property type="entry name" value="uS11_bact"/>
    <property type="match status" value="1"/>
</dbReference>
<evidence type="ECO:0000256" key="3">
    <source>
        <dbReference type="ARBA" id="ARBA00022884"/>
    </source>
</evidence>
<dbReference type="PROSITE" id="PS00054">
    <property type="entry name" value="RIBOSOMAL_S11"/>
    <property type="match status" value="1"/>
</dbReference>
<comment type="similarity">
    <text evidence="1 8 9">Belongs to the universal ribosomal protein uS11 family.</text>
</comment>
<protein>
    <recommendedName>
        <fullName evidence="6 8">Small ribosomal subunit protein uS11</fullName>
    </recommendedName>
</protein>
<dbReference type="Gene3D" id="3.30.420.80">
    <property type="entry name" value="Ribosomal protein S11"/>
    <property type="match status" value="1"/>
</dbReference>
<dbReference type="Pfam" id="PF00411">
    <property type="entry name" value="Ribosomal_S11"/>
    <property type="match status" value="1"/>
</dbReference>
<evidence type="ECO:0000313" key="10">
    <source>
        <dbReference type="EMBL" id="OAG27218.1"/>
    </source>
</evidence>
<dbReference type="STRING" id="1795632.TH606_08025"/>
<proteinExistence type="inferred from homology"/>
<keyword evidence="3 8" id="KW-0694">RNA-binding</keyword>
<gene>
    <name evidence="8" type="primary">rpsK</name>
    <name evidence="10" type="ORF">TH606_08025</name>
</gene>
<evidence type="ECO:0000256" key="5">
    <source>
        <dbReference type="ARBA" id="ARBA00023274"/>
    </source>
</evidence>
<sequence>MAKRRRARGKKREKKNIPEGIAHIHATFNNTIVTITDKQGNTVAWASGGTEGFKGSRKGTPYAAQLAAQSAARRAMEQGMRKVAVYVKGPGAGREAALRALQAAGFQITMIKDVTPIPHDGCRPPKKRRI</sequence>
<dbReference type="Proteomes" id="UP000076964">
    <property type="component" value="Unassembled WGS sequence"/>
</dbReference>
<dbReference type="NCBIfam" id="NF003698">
    <property type="entry name" value="PRK05309.1"/>
    <property type="match status" value="1"/>
</dbReference>
<evidence type="ECO:0000256" key="8">
    <source>
        <dbReference type="HAMAP-Rule" id="MF_01310"/>
    </source>
</evidence>
<evidence type="ECO:0000256" key="4">
    <source>
        <dbReference type="ARBA" id="ARBA00022980"/>
    </source>
</evidence>
<keyword evidence="5 8" id="KW-0687">Ribonucleoprotein</keyword>
<dbReference type="InterPro" id="IPR001971">
    <property type="entry name" value="Ribosomal_uS11"/>
</dbReference>
<organism evidence="10 11">
    <name type="scientific">Thermodesulfatator autotrophicus</name>
    <dbReference type="NCBI Taxonomy" id="1795632"/>
    <lineage>
        <taxon>Bacteria</taxon>
        <taxon>Pseudomonadati</taxon>
        <taxon>Thermodesulfobacteriota</taxon>
        <taxon>Thermodesulfobacteria</taxon>
        <taxon>Thermodesulfobacteriales</taxon>
        <taxon>Thermodesulfatatoraceae</taxon>
        <taxon>Thermodesulfatator</taxon>
    </lineage>
</organism>